<proteinExistence type="predicted"/>
<name>A0A6H0XMZ5_9PEZI</name>
<organism evidence="3 4">
    <name type="scientific">Peltaster fructicola</name>
    <dbReference type="NCBI Taxonomy" id="286661"/>
    <lineage>
        <taxon>Eukaryota</taxon>
        <taxon>Fungi</taxon>
        <taxon>Dikarya</taxon>
        <taxon>Ascomycota</taxon>
        <taxon>Pezizomycotina</taxon>
        <taxon>Dothideomycetes</taxon>
        <taxon>Dothideomycetes incertae sedis</taxon>
        <taxon>Peltaster</taxon>
    </lineage>
</organism>
<feature type="domain" description="DUF7908" evidence="2">
    <location>
        <begin position="39"/>
        <end position="172"/>
    </location>
</feature>
<keyword evidence="1" id="KW-0732">Signal</keyword>
<dbReference type="InterPro" id="IPR057230">
    <property type="entry name" value="DUF7908"/>
</dbReference>
<evidence type="ECO:0000256" key="1">
    <source>
        <dbReference type="SAM" id="SignalP"/>
    </source>
</evidence>
<dbReference type="Pfam" id="PF25485">
    <property type="entry name" value="DUF7908"/>
    <property type="match status" value="1"/>
</dbReference>
<dbReference type="EMBL" id="CP051139">
    <property type="protein sequence ID" value="QIW96075.1"/>
    <property type="molecule type" value="Genomic_DNA"/>
</dbReference>
<dbReference type="OrthoDB" id="3563678at2759"/>
<sequence length="203" mass="21708">MRPGTRRNRLATTAQLITLLPSLIQGQDTNVLGNSLDAASSFHLVTTPIFARQKRQSGFSYVGTNGATTGSCIDAPTYSLINGQLYASQGGVTYQYSTTPGVAYTKFVPTTEPGLITTQFSFSSGTYLSWTNNLFFNGEAQWCSTVDGTVYAVFQENGQPTGCFYIALSLLSSADCQAAVTASATIPATSIINDKYIRSLAEE</sequence>
<evidence type="ECO:0000313" key="4">
    <source>
        <dbReference type="Proteomes" id="UP000503462"/>
    </source>
</evidence>
<dbReference type="Proteomes" id="UP000503462">
    <property type="component" value="Chromosome 1"/>
</dbReference>
<evidence type="ECO:0000259" key="2">
    <source>
        <dbReference type="Pfam" id="PF25485"/>
    </source>
</evidence>
<dbReference type="AlphaFoldDB" id="A0A6H0XMZ5"/>
<evidence type="ECO:0000313" key="3">
    <source>
        <dbReference type="EMBL" id="QIW96075.1"/>
    </source>
</evidence>
<accession>A0A6H0XMZ5</accession>
<gene>
    <name evidence="3" type="ORF">AMS68_001593</name>
</gene>
<keyword evidence="4" id="KW-1185">Reference proteome</keyword>
<feature type="chain" id="PRO_5026174871" description="DUF7908 domain-containing protein" evidence="1">
    <location>
        <begin position="27"/>
        <end position="203"/>
    </location>
</feature>
<protein>
    <recommendedName>
        <fullName evidence="2">DUF7908 domain-containing protein</fullName>
    </recommendedName>
</protein>
<feature type="signal peptide" evidence="1">
    <location>
        <begin position="1"/>
        <end position="26"/>
    </location>
</feature>
<reference evidence="3 4" key="1">
    <citation type="journal article" date="2016" name="Sci. Rep.">
        <title>Peltaster fructicola genome reveals evolution from an invasive phytopathogen to an ectophytic parasite.</title>
        <authorList>
            <person name="Xu C."/>
            <person name="Chen H."/>
            <person name="Gleason M.L."/>
            <person name="Xu J.R."/>
            <person name="Liu H."/>
            <person name="Zhang R."/>
            <person name="Sun G."/>
        </authorList>
    </citation>
    <scope>NUCLEOTIDE SEQUENCE [LARGE SCALE GENOMIC DNA]</scope>
    <source>
        <strain evidence="3 4">LNHT1506</strain>
    </source>
</reference>